<comment type="caution">
    <text evidence="2">The sequence shown here is derived from an EMBL/GenBank/DDBJ whole genome shotgun (WGS) entry which is preliminary data.</text>
</comment>
<organism evidence="2 3">
    <name type="scientific">Duganella margarita</name>
    <dbReference type="NCBI Taxonomy" id="2692170"/>
    <lineage>
        <taxon>Bacteria</taxon>
        <taxon>Pseudomonadati</taxon>
        <taxon>Pseudomonadota</taxon>
        <taxon>Betaproteobacteria</taxon>
        <taxon>Burkholderiales</taxon>
        <taxon>Oxalobacteraceae</taxon>
        <taxon>Telluria group</taxon>
        <taxon>Duganella</taxon>
    </lineage>
</organism>
<evidence type="ECO:0000313" key="3">
    <source>
        <dbReference type="Proteomes" id="UP000466332"/>
    </source>
</evidence>
<feature type="region of interest" description="Disordered" evidence="1">
    <location>
        <begin position="1"/>
        <end position="36"/>
    </location>
</feature>
<proteinExistence type="predicted"/>
<evidence type="ECO:0000313" key="2">
    <source>
        <dbReference type="EMBL" id="MYN42556.1"/>
    </source>
</evidence>
<gene>
    <name evidence="2" type="ORF">GTP55_24760</name>
</gene>
<sequence length="122" mass="13557">MDTGGKEAPFNRHQRGQLGDRAWEEQRGGGGGLLSMLGTAMPTELAPDFFRHRRRTAASIPLALQHVGADLLLGRLQTGWHARTPLWKMANNILTCDDLFDAHQTSHLMSLTQKCHNKISTD</sequence>
<keyword evidence="3" id="KW-1185">Reference proteome</keyword>
<accession>A0ABW9WMV1</accession>
<dbReference type="EMBL" id="WWCS01000022">
    <property type="protein sequence ID" value="MYN42556.1"/>
    <property type="molecule type" value="Genomic_DNA"/>
</dbReference>
<reference evidence="2 3" key="1">
    <citation type="submission" date="2019-12" db="EMBL/GenBank/DDBJ databases">
        <title>Novel species isolated from a subtropical stream in China.</title>
        <authorList>
            <person name="Lu H."/>
        </authorList>
    </citation>
    <scope>NUCLEOTIDE SEQUENCE [LARGE SCALE GENOMIC DNA]</scope>
    <source>
        <strain evidence="2 3">FT109W</strain>
    </source>
</reference>
<dbReference type="RefSeq" id="WP_161047458.1">
    <property type="nucleotide sequence ID" value="NZ_WWCS01000022.1"/>
</dbReference>
<protein>
    <submittedName>
        <fullName evidence="2">Uncharacterized protein</fullName>
    </submittedName>
</protein>
<dbReference type="Proteomes" id="UP000466332">
    <property type="component" value="Unassembled WGS sequence"/>
</dbReference>
<name>A0ABW9WMV1_9BURK</name>
<evidence type="ECO:0000256" key="1">
    <source>
        <dbReference type="SAM" id="MobiDB-lite"/>
    </source>
</evidence>